<keyword evidence="2 4" id="KW-0863">Zinc-finger</keyword>
<accession>A0AAD9X511</accession>
<sequence length="161" mass="18688">MTTNAAECINSCLKFARQLPMLTLAEFIRNMLQRWFHDRYRAAQTMRHQLTDATHLVLLKRVEKCGFFTINLVDWNIFSVKRYGKQWTVDLAWKTCTCNKFQMDHFPCSHALAAARERNLDLTTLCSDYYKRQTLIDAYSVPIMPVGDPSTWVVSSDIAKG</sequence>
<dbReference type="EMBL" id="JANJYI010000004">
    <property type="protein sequence ID" value="KAK2652924.1"/>
    <property type="molecule type" value="Genomic_DNA"/>
</dbReference>
<evidence type="ECO:0000256" key="4">
    <source>
        <dbReference type="PROSITE-ProRule" id="PRU00325"/>
    </source>
</evidence>
<dbReference type="PANTHER" id="PTHR31973">
    <property type="entry name" value="POLYPROTEIN, PUTATIVE-RELATED"/>
    <property type="match status" value="1"/>
</dbReference>
<reference evidence="6" key="1">
    <citation type="journal article" date="2023" name="Plant J.">
        <title>Genome sequences and population genomics provide insights into the demographic history, inbreeding, and mutation load of two 'living fossil' tree species of Dipteronia.</title>
        <authorList>
            <person name="Feng Y."/>
            <person name="Comes H.P."/>
            <person name="Chen J."/>
            <person name="Zhu S."/>
            <person name="Lu R."/>
            <person name="Zhang X."/>
            <person name="Li P."/>
            <person name="Qiu J."/>
            <person name="Olsen K.M."/>
            <person name="Qiu Y."/>
        </authorList>
    </citation>
    <scope>NUCLEOTIDE SEQUENCE</scope>
    <source>
        <strain evidence="6">KIB01</strain>
    </source>
</reference>
<feature type="domain" description="SWIM-type" evidence="5">
    <location>
        <begin position="87"/>
        <end position="119"/>
    </location>
</feature>
<gene>
    <name evidence="6" type="ORF">Ddye_012780</name>
</gene>
<comment type="caution">
    <text evidence="6">The sequence shown here is derived from an EMBL/GenBank/DDBJ whole genome shotgun (WGS) entry which is preliminary data.</text>
</comment>
<evidence type="ECO:0000313" key="6">
    <source>
        <dbReference type="EMBL" id="KAK2652924.1"/>
    </source>
</evidence>
<keyword evidence="7" id="KW-1185">Reference proteome</keyword>
<evidence type="ECO:0000313" key="7">
    <source>
        <dbReference type="Proteomes" id="UP001280121"/>
    </source>
</evidence>
<dbReference type="Pfam" id="PF04434">
    <property type="entry name" value="SWIM"/>
    <property type="match status" value="1"/>
</dbReference>
<proteinExistence type="predicted"/>
<keyword evidence="1" id="KW-0479">Metal-binding</keyword>
<dbReference type="GO" id="GO:0008270">
    <property type="term" value="F:zinc ion binding"/>
    <property type="evidence" value="ECO:0007669"/>
    <property type="project" value="UniProtKB-KW"/>
</dbReference>
<evidence type="ECO:0000256" key="3">
    <source>
        <dbReference type="ARBA" id="ARBA00022833"/>
    </source>
</evidence>
<dbReference type="InterPro" id="IPR007527">
    <property type="entry name" value="Znf_SWIM"/>
</dbReference>
<dbReference type="InterPro" id="IPR006564">
    <property type="entry name" value="Znf_PMZ"/>
</dbReference>
<evidence type="ECO:0000259" key="5">
    <source>
        <dbReference type="PROSITE" id="PS50966"/>
    </source>
</evidence>
<evidence type="ECO:0000256" key="1">
    <source>
        <dbReference type="ARBA" id="ARBA00022723"/>
    </source>
</evidence>
<protein>
    <recommendedName>
        <fullName evidence="5">SWIM-type domain-containing protein</fullName>
    </recommendedName>
</protein>
<dbReference type="PROSITE" id="PS50966">
    <property type="entry name" value="ZF_SWIM"/>
    <property type="match status" value="1"/>
</dbReference>
<dbReference type="PANTHER" id="PTHR31973:SF195">
    <property type="entry name" value="MUDR FAMILY TRANSPOSASE"/>
    <property type="match status" value="1"/>
</dbReference>
<keyword evidence="3" id="KW-0862">Zinc</keyword>
<evidence type="ECO:0000256" key="2">
    <source>
        <dbReference type="ARBA" id="ARBA00022771"/>
    </source>
</evidence>
<organism evidence="6 7">
    <name type="scientific">Dipteronia dyeriana</name>
    <dbReference type="NCBI Taxonomy" id="168575"/>
    <lineage>
        <taxon>Eukaryota</taxon>
        <taxon>Viridiplantae</taxon>
        <taxon>Streptophyta</taxon>
        <taxon>Embryophyta</taxon>
        <taxon>Tracheophyta</taxon>
        <taxon>Spermatophyta</taxon>
        <taxon>Magnoliopsida</taxon>
        <taxon>eudicotyledons</taxon>
        <taxon>Gunneridae</taxon>
        <taxon>Pentapetalae</taxon>
        <taxon>rosids</taxon>
        <taxon>malvids</taxon>
        <taxon>Sapindales</taxon>
        <taxon>Sapindaceae</taxon>
        <taxon>Hippocastanoideae</taxon>
        <taxon>Acereae</taxon>
        <taxon>Dipteronia</taxon>
    </lineage>
</organism>
<dbReference type="Proteomes" id="UP001280121">
    <property type="component" value="Unassembled WGS sequence"/>
</dbReference>
<dbReference type="AlphaFoldDB" id="A0AAD9X511"/>
<name>A0AAD9X511_9ROSI</name>
<dbReference type="SMART" id="SM00575">
    <property type="entry name" value="ZnF_PMZ"/>
    <property type="match status" value="1"/>
</dbReference>